<evidence type="ECO:0000313" key="4">
    <source>
        <dbReference type="Proteomes" id="UP001162483"/>
    </source>
</evidence>
<dbReference type="Pfam" id="PF00168">
    <property type="entry name" value="C2"/>
    <property type="match status" value="1"/>
</dbReference>
<name>A0ABN9E4A3_9NEOB</name>
<feature type="non-terminal residue" evidence="3">
    <location>
        <position position="185"/>
    </location>
</feature>
<feature type="compositionally biased region" description="Pro residues" evidence="1">
    <location>
        <begin position="117"/>
        <end position="126"/>
    </location>
</feature>
<keyword evidence="4" id="KW-1185">Reference proteome</keyword>
<dbReference type="Gene3D" id="2.60.40.150">
    <property type="entry name" value="C2 domain"/>
    <property type="match status" value="1"/>
</dbReference>
<dbReference type="EMBL" id="CATNWA010014995">
    <property type="protein sequence ID" value="CAI9578347.1"/>
    <property type="molecule type" value="Genomic_DNA"/>
</dbReference>
<comment type="caution">
    <text evidence="3">The sequence shown here is derived from an EMBL/GenBank/DDBJ whole genome shotgun (WGS) entry which is preliminary data.</text>
</comment>
<evidence type="ECO:0000313" key="3">
    <source>
        <dbReference type="EMBL" id="CAI9578347.1"/>
    </source>
</evidence>
<organism evidence="3 4">
    <name type="scientific">Staurois parvus</name>
    <dbReference type="NCBI Taxonomy" id="386267"/>
    <lineage>
        <taxon>Eukaryota</taxon>
        <taxon>Metazoa</taxon>
        <taxon>Chordata</taxon>
        <taxon>Craniata</taxon>
        <taxon>Vertebrata</taxon>
        <taxon>Euteleostomi</taxon>
        <taxon>Amphibia</taxon>
        <taxon>Batrachia</taxon>
        <taxon>Anura</taxon>
        <taxon>Neobatrachia</taxon>
        <taxon>Ranoidea</taxon>
        <taxon>Ranidae</taxon>
        <taxon>Staurois</taxon>
    </lineage>
</organism>
<feature type="domain" description="C2" evidence="2">
    <location>
        <begin position="1"/>
        <end position="89"/>
    </location>
</feature>
<dbReference type="InterPro" id="IPR000008">
    <property type="entry name" value="C2_dom"/>
</dbReference>
<proteinExistence type="predicted"/>
<reference evidence="3" key="1">
    <citation type="submission" date="2023-05" db="EMBL/GenBank/DDBJ databases">
        <authorList>
            <person name="Stuckert A."/>
        </authorList>
    </citation>
    <scope>NUCLEOTIDE SEQUENCE</scope>
</reference>
<feature type="region of interest" description="Disordered" evidence="1">
    <location>
        <begin position="117"/>
        <end position="185"/>
    </location>
</feature>
<evidence type="ECO:0000259" key="2">
    <source>
        <dbReference type="PROSITE" id="PS50004"/>
    </source>
</evidence>
<evidence type="ECO:0000256" key="1">
    <source>
        <dbReference type="SAM" id="MobiDB-lite"/>
    </source>
</evidence>
<dbReference type="InterPro" id="IPR035892">
    <property type="entry name" value="C2_domain_sf"/>
</dbReference>
<sequence>MSDAATVPLMSVVCHYLGVKKRTKVIKNNPNPIWNEGFEWDLKGVPLDTNAELHAVVKDHETMGRNRFLGETRVQLRDLFNSANLTATYNSPLLDNKKQSTGATLTLQISYFPPPGAAPAFPPPPSTAKEPTPSLISFSTVDTVTDIAEEEDTEDPIGTGDEGDAMSLLPGAEQPTLPKKSQQYP</sequence>
<gene>
    <name evidence="3" type="ORF">SPARVUS_LOCUS8916919</name>
</gene>
<dbReference type="Proteomes" id="UP001162483">
    <property type="component" value="Unassembled WGS sequence"/>
</dbReference>
<protein>
    <recommendedName>
        <fullName evidence="2">C2 domain-containing protein</fullName>
    </recommendedName>
</protein>
<feature type="compositionally biased region" description="Polar residues" evidence="1">
    <location>
        <begin position="134"/>
        <end position="143"/>
    </location>
</feature>
<accession>A0ABN9E4A3</accession>
<dbReference type="PROSITE" id="PS50004">
    <property type="entry name" value="C2"/>
    <property type="match status" value="1"/>
</dbReference>
<dbReference type="SUPFAM" id="SSF49562">
    <property type="entry name" value="C2 domain (Calcium/lipid-binding domain, CaLB)"/>
    <property type="match status" value="1"/>
</dbReference>